<dbReference type="EMBL" id="JAERTY010000004">
    <property type="protein sequence ID" value="MBL1408812.1"/>
    <property type="molecule type" value="Genomic_DNA"/>
</dbReference>
<evidence type="ECO:0000313" key="4">
    <source>
        <dbReference type="Proteomes" id="UP000625283"/>
    </source>
</evidence>
<organism evidence="3 4">
    <name type="scientific">Sphingobacterium faecale</name>
    <dbReference type="NCBI Taxonomy" id="2803775"/>
    <lineage>
        <taxon>Bacteria</taxon>
        <taxon>Pseudomonadati</taxon>
        <taxon>Bacteroidota</taxon>
        <taxon>Sphingobacteriia</taxon>
        <taxon>Sphingobacteriales</taxon>
        <taxon>Sphingobacteriaceae</taxon>
        <taxon>Sphingobacterium</taxon>
    </lineage>
</organism>
<keyword evidence="2" id="KW-0812">Transmembrane</keyword>
<evidence type="ECO:0000256" key="2">
    <source>
        <dbReference type="SAM" id="Phobius"/>
    </source>
</evidence>
<feature type="region of interest" description="Disordered" evidence="1">
    <location>
        <begin position="42"/>
        <end position="67"/>
    </location>
</feature>
<dbReference type="Proteomes" id="UP000625283">
    <property type="component" value="Unassembled WGS sequence"/>
</dbReference>
<comment type="caution">
    <text evidence="3">The sequence shown here is derived from an EMBL/GenBank/DDBJ whole genome shotgun (WGS) entry which is preliminary data.</text>
</comment>
<keyword evidence="4" id="KW-1185">Reference proteome</keyword>
<feature type="transmembrane region" description="Helical" evidence="2">
    <location>
        <begin position="12"/>
        <end position="34"/>
    </location>
</feature>
<keyword evidence="2" id="KW-1133">Transmembrane helix</keyword>
<sequence length="67" mass="7064">MVTICVAPVGLIGSMFLGLCSGIIVPIGLALFFAEGMDDGSVGPPMAPQPERSAGEPNSRRRWMKQC</sequence>
<evidence type="ECO:0000313" key="3">
    <source>
        <dbReference type="EMBL" id="MBL1408812.1"/>
    </source>
</evidence>
<name>A0ABS1R284_9SPHI</name>
<evidence type="ECO:0000256" key="1">
    <source>
        <dbReference type="SAM" id="MobiDB-lite"/>
    </source>
</evidence>
<accession>A0ABS1R284</accession>
<dbReference type="RefSeq" id="WP_202102573.1">
    <property type="nucleotide sequence ID" value="NZ_JAERTY010000004.1"/>
</dbReference>
<evidence type="ECO:0008006" key="5">
    <source>
        <dbReference type="Google" id="ProtNLM"/>
    </source>
</evidence>
<protein>
    <recommendedName>
        <fullName evidence="5">AI-2E family transporter</fullName>
    </recommendedName>
</protein>
<keyword evidence="2" id="KW-0472">Membrane</keyword>
<proteinExistence type="predicted"/>
<reference evidence="3 4" key="1">
    <citation type="submission" date="2021-01" db="EMBL/GenBank/DDBJ databases">
        <title>C459-1 draft genome sequence.</title>
        <authorList>
            <person name="Zhang X.-F."/>
        </authorList>
    </citation>
    <scope>NUCLEOTIDE SEQUENCE [LARGE SCALE GENOMIC DNA]</scope>
    <source>
        <strain evidence="4">C459-1</strain>
    </source>
</reference>
<gene>
    <name evidence="3" type="ORF">JKG61_08635</name>
</gene>